<proteinExistence type="predicted"/>
<keyword evidence="2" id="KW-1185">Reference proteome</keyword>
<evidence type="ECO:0000313" key="1">
    <source>
        <dbReference type="EMBL" id="MBK1866404.1"/>
    </source>
</evidence>
<name>A0ACC5R176_9HYPH</name>
<comment type="caution">
    <text evidence="1">The sequence shown here is derived from an EMBL/GenBank/DDBJ whole genome shotgun (WGS) entry which is preliminary data.</text>
</comment>
<sequence>MRKRKRSFAPKRALISAAEYHAIEEEVERLIAVLDLLAPDPDMEPSLAWTDYEAVLNGDENRPDKVSNGDDRELDEADAEPSLGAPEVIFIGPKGGSSVTLQIVRKQRPELYRGEPERTSEFSQNVWARGGADDREVQCEDEGAQCDDEGVQA</sequence>
<reference evidence="1" key="1">
    <citation type="submission" date="2021-01" db="EMBL/GenBank/DDBJ databases">
        <authorList>
            <person name="Sun Q."/>
        </authorList>
    </citation>
    <scope>NUCLEOTIDE SEQUENCE</scope>
    <source>
        <strain evidence="1">YIM B02566</strain>
    </source>
</reference>
<accession>A0ACC5R176</accession>
<protein>
    <submittedName>
        <fullName evidence="1">Uncharacterized protein</fullName>
    </submittedName>
</protein>
<gene>
    <name evidence="1" type="ORF">JHL16_08585</name>
</gene>
<evidence type="ECO:0000313" key="2">
    <source>
        <dbReference type="Proteomes" id="UP000616151"/>
    </source>
</evidence>
<dbReference type="Proteomes" id="UP000616151">
    <property type="component" value="Unassembled WGS sequence"/>
</dbReference>
<dbReference type="EMBL" id="JAENHL010000006">
    <property type="protein sequence ID" value="MBK1866404.1"/>
    <property type="molecule type" value="Genomic_DNA"/>
</dbReference>
<organism evidence="1 2">
    <name type="scientific">Taklimakanibacter albus</name>
    <dbReference type="NCBI Taxonomy" id="2800327"/>
    <lineage>
        <taxon>Bacteria</taxon>
        <taxon>Pseudomonadati</taxon>
        <taxon>Pseudomonadota</taxon>
        <taxon>Alphaproteobacteria</taxon>
        <taxon>Hyphomicrobiales</taxon>
        <taxon>Aestuariivirgaceae</taxon>
        <taxon>Taklimakanibacter</taxon>
    </lineage>
</organism>